<dbReference type="InterPro" id="IPR029063">
    <property type="entry name" value="SAM-dependent_MTases_sf"/>
</dbReference>
<accession>A0AAD3GY58</accession>
<keyword evidence="4" id="KW-1185">Reference proteome</keyword>
<dbReference type="Pfam" id="PF13679">
    <property type="entry name" value="Methyltransf_32"/>
    <property type="match status" value="1"/>
</dbReference>
<dbReference type="Gene3D" id="3.40.50.150">
    <property type="entry name" value="Vaccinia Virus protein VP39"/>
    <property type="match status" value="1"/>
</dbReference>
<feature type="domain" description="R3H" evidence="2">
    <location>
        <begin position="473"/>
        <end position="536"/>
    </location>
</feature>
<dbReference type="GO" id="GO:0005737">
    <property type="term" value="C:cytoplasm"/>
    <property type="evidence" value="ECO:0007669"/>
    <property type="project" value="TreeGrafter"/>
</dbReference>
<evidence type="ECO:0000313" key="3">
    <source>
        <dbReference type="EMBL" id="GFH43682.1"/>
    </source>
</evidence>
<reference evidence="3 4" key="1">
    <citation type="journal article" date="2021" name="Sci. Rep.">
        <title>The genome of the diatom Chaetoceros tenuissimus carries an ancient integrated fragment of an extant virus.</title>
        <authorList>
            <person name="Hongo Y."/>
            <person name="Kimura K."/>
            <person name="Takaki Y."/>
            <person name="Yoshida Y."/>
            <person name="Baba S."/>
            <person name="Kobayashi G."/>
            <person name="Nagasaki K."/>
            <person name="Hano T."/>
            <person name="Tomaru Y."/>
        </authorList>
    </citation>
    <scope>NUCLEOTIDE SEQUENCE [LARGE SCALE GENOMIC DNA]</scope>
    <source>
        <strain evidence="3 4">NIES-3715</strain>
    </source>
</reference>
<dbReference type="Pfam" id="PF01424">
    <property type="entry name" value="R3H"/>
    <property type="match status" value="1"/>
</dbReference>
<dbReference type="CDD" id="cd02325">
    <property type="entry name" value="R3H"/>
    <property type="match status" value="1"/>
</dbReference>
<proteinExistence type="predicted"/>
<sequence>MTTENTLPTRNGVRLRLFEQVVGELLPKVRPTYSKLPAIDEEVKQIITSSVQENEIFSKKMEEDTNIKWKEEEEPEWPFAAMPLDAGVRHTSNSTNTRTTGKLKGMRAVKKEWQLRSLIQCVLAMLPQSALGQPDEDNETNKIRIVDFAGGSGHLALPLSVLLPKCEIVLVDLKEASLDLAFVKAKKLANLNPAVDIDKEEMSDPEEESISRKERNKRRKKLRRKMKKTNDYPSVTTKDPEAVTIHENVLKQSEDLPNLFTYHGSIQNYAEEHGQFDIGLGLHACGEATDLVLRACGKAKANFVVSPCCVGKLSQQKRNPYIYHATAANEATISYPQSSMFCTIIPKGEKFDALAKAADYGEMENLRTPRNASRRTAKSLLEMDRLLYMKETYGYDDVVLCRFDPWEASAKNDVLVGWMKVRDNGVGSPYKDLDNQVQTCEECYRDVDMTMSQLLDNHSSEEKRENTCFDWSKEEENIIEKQLEEFLESPDFTFTFPTGMGKRKRRLIHHTAERMRIHHYSIGDKNSEKTVIVDKKEFV</sequence>
<comment type="caution">
    <text evidence="3">The sequence shown here is derived from an EMBL/GenBank/DDBJ whole genome shotgun (WGS) entry which is preliminary data.</text>
</comment>
<organism evidence="3 4">
    <name type="scientific">Chaetoceros tenuissimus</name>
    <dbReference type="NCBI Taxonomy" id="426638"/>
    <lineage>
        <taxon>Eukaryota</taxon>
        <taxon>Sar</taxon>
        <taxon>Stramenopiles</taxon>
        <taxon>Ochrophyta</taxon>
        <taxon>Bacillariophyta</taxon>
        <taxon>Coscinodiscophyceae</taxon>
        <taxon>Chaetocerotophycidae</taxon>
        <taxon>Chaetocerotales</taxon>
        <taxon>Chaetocerotaceae</taxon>
        <taxon>Chaetoceros</taxon>
    </lineage>
</organism>
<evidence type="ECO:0000256" key="1">
    <source>
        <dbReference type="SAM" id="MobiDB-lite"/>
    </source>
</evidence>
<dbReference type="SUPFAM" id="SSF53335">
    <property type="entry name" value="S-adenosyl-L-methionine-dependent methyltransferases"/>
    <property type="match status" value="1"/>
</dbReference>
<feature type="compositionally biased region" description="Basic residues" evidence="1">
    <location>
        <begin position="214"/>
        <end position="227"/>
    </location>
</feature>
<dbReference type="PANTHER" id="PTHR13369">
    <property type="match status" value="1"/>
</dbReference>
<dbReference type="InterPro" id="IPR036867">
    <property type="entry name" value="R3H_dom_sf"/>
</dbReference>
<dbReference type="SUPFAM" id="SSF82708">
    <property type="entry name" value="R3H domain"/>
    <property type="match status" value="1"/>
</dbReference>
<dbReference type="Proteomes" id="UP001054902">
    <property type="component" value="Unassembled WGS sequence"/>
</dbReference>
<name>A0AAD3GY58_9STRA</name>
<protein>
    <recommendedName>
        <fullName evidence="2">R3H domain-containing protein</fullName>
    </recommendedName>
</protein>
<dbReference type="GO" id="GO:0003676">
    <property type="term" value="F:nucleic acid binding"/>
    <property type="evidence" value="ECO:0007669"/>
    <property type="project" value="UniProtKB-UniRule"/>
</dbReference>
<dbReference type="Gene3D" id="3.30.1370.50">
    <property type="entry name" value="R3H-like domain"/>
    <property type="match status" value="1"/>
</dbReference>
<dbReference type="PROSITE" id="PS51061">
    <property type="entry name" value="R3H"/>
    <property type="match status" value="1"/>
</dbReference>
<evidence type="ECO:0000313" key="4">
    <source>
        <dbReference type="Proteomes" id="UP001054902"/>
    </source>
</evidence>
<feature type="region of interest" description="Disordered" evidence="1">
    <location>
        <begin position="200"/>
        <end position="237"/>
    </location>
</feature>
<dbReference type="PANTHER" id="PTHR13369:SF0">
    <property type="entry name" value="GLUTATHIONE S-TRANSFERASE C-TERMINAL DOMAIN-CONTAINING PROTEIN"/>
    <property type="match status" value="1"/>
</dbReference>
<dbReference type="EMBL" id="BLLK01000014">
    <property type="protein sequence ID" value="GFH43682.1"/>
    <property type="molecule type" value="Genomic_DNA"/>
</dbReference>
<dbReference type="InterPro" id="IPR001374">
    <property type="entry name" value="R3H_dom"/>
</dbReference>
<gene>
    <name evidence="3" type="ORF">CTEN210_00155</name>
</gene>
<dbReference type="AlphaFoldDB" id="A0AAD3GY58"/>
<dbReference type="InterPro" id="IPR025714">
    <property type="entry name" value="Methyltranfer_dom"/>
</dbReference>
<evidence type="ECO:0000259" key="2">
    <source>
        <dbReference type="PROSITE" id="PS51061"/>
    </source>
</evidence>